<keyword evidence="1" id="KW-0677">Repeat</keyword>
<feature type="repeat" description="Cell wall-binding" evidence="2">
    <location>
        <begin position="198"/>
        <end position="217"/>
    </location>
</feature>
<name>A0AA95S8U4_9BACI</name>
<dbReference type="InterPro" id="IPR018337">
    <property type="entry name" value="Cell_wall/Cho-bd_repeat"/>
</dbReference>
<keyword evidence="5" id="KW-1185">Reference proteome</keyword>
<feature type="chain" id="PRO_5041641507" evidence="3">
    <location>
        <begin position="27"/>
        <end position="377"/>
    </location>
</feature>
<keyword evidence="3" id="KW-0732">Signal</keyword>
<feature type="repeat" description="Cell wall-binding" evidence="2">
    <location>
        <begin position="279"/>
        <end position="298"/>
    </location>
</feature>
<dbReference type="Pfam" id="PF01473">
    <property type="entry name" value="Choline_bind_1"/>
    <property type="match status" value="2"/>
</dbReference>
<dbReference type="SUPFAM" id="SSF69360">
    <property type="entry name" value="Cell wall binding repeat"/>
    <property type="match status" value="1"/>
</dbReference>
<dbReference type="Proteomes" id="UP001178288">
    <property type="component" value="Chromosome"/>
</dbReference>
<sequence>MKKIIALSSFLFLFLLAVLPANVSHAAAAKNVDLTSITLFTNDGKTIVAEKKGSNFTFNLVGKNGNLEINRIEFKSSNATTVSIFQRTDEEYSDDVDLRFADGKAYLDKAKLVDWLIRVGEIDDEDLLDLIKNDESEGLAFVQDLKYFTDGGALPLFVADDNGNETEYSVAFKSTQWVKQNGKWYFIGQESNSMTDYATGWVDDNGTWYFMGKDGAMQTGWVKSGSKWYFLNPSGAMATGWVKDKGTWYYLNLENGDMATGWAKVGGKWYFLDGSGAMKTGWVKTGGKWYFLNSSGAMATGWAKVSNKWYYLDASGAMKTGWVKVSNKWYYLDGSGAMKTGWVEVSKKWYYLYSDGHMAANTKIGSYRVGADGAWIK</sequence>
<feature type="repeat" description="Cell wall-binding" evidence="2">
    <location>
        <begin position="218"/>
        <end position="237"/>
    </location>
</feature>
<feature type="signal peptide" evidence="3">
    <location>
        <begin position="1"/>
        <end position="26"/>
    </location>
</feature>
<dbReference type="RefSeq" id="WP_066094163.1">
    <property type="nucleotide sequence ID" value="NZ_CP126114.1"/>
</dbReference>
<dbReference type="EMBL" id="CP126114">
    <property type="protein sequence ID" value="WHY86265.1"/>
    <property type="molecule type" value="Genomic_DNA"/>
</dbReference>
<dbReference type="KEGG" id="nnv:QNH39_27495"/>
<organism evidence="4 5">
    <name type="scientific">Neobacillus novalis</name>
    <dbReference type="NCBI Taxonomy" id="220687"/>
    <lineage>
        <taxon>Bacteria</taxon>
        <taxon>Bacillati</taxon>
        <taxon>Bacillota</taxon>
        <taxon>Bacilli</taxon>
        <taxon>Bacillales</taxon>
        <taxon>Bacillaceae</taxon>
        <taxon>Neobacillus</taxon>
    </lineage>
</organism>
<protein>
    <submittedName>
        <fullName evidence="4">Uncharacterized protein</fullName>
    </submittedName>
</protein>
<evidence type="ECO:0000313" key="5">
    <source>
        <dbReference type="Proteomes" id="UP001178288"/>
    </source>
</evidence>
<reference evidence="4" key="1">
    <citation type="submission" date="2023-05" db="EMBL/GenBank/DDBJ databases">
        <title>Comparative genomics of Bacillaceae isolates and their secondary metabolite potential.</title>
        <authorList>
            <person name="Song L."/>
            <person name="Nielsen L.J."/>
            <person name="Mohite O."/>
            <person name="Xu X."/>
            <person name="Weber T."/>
            <person name="Kovacs A.T."/>
        </authorList>
    </citation>
    <scope>NUCLEOTIDE SEQUENCE</scope>
    <source>
        <strain evidence="4">XLM17</strain>
    </source>
</reference>
<evidence type="ECO:0000256" key="1">
    <source>
        <dbReference type="ARBA" id="ARBA00022737"/>
    </source>
</evidence>
<dbReference type="Gene3D" id="2.10.270.10">
    <property type="entry name" value="Cholin Binding"/>
    <property type="match status" value="2"/>
</dbReference>
<proteinExistence type="predicted"/>
<dbReference type="AlphaFoldDB" id="A0AA95S8U4"/>
<evidence type="ECO:0000256" key="3">
    <source>
        <dbReference type="SAM" id="SignalP"/>
    </source>
</evidence>
<dbReference type="Pfam" id="PF19085">
    <property type="entry name" value="Choline_bind_2"/>
    <property type="match status" value="1"/>
</dbReference>
<evidence type="ECO:0000256" key="2">
    <source>
        <dbReference type="PROSITE-ProRule" id="PRU00591"/>
    </source>
</evidence>
<feature type="repeat" description="Cell wall-binding" evidence="2">
    <location>
        <begin position="299"/>
        <end position="318"/>
    </location>
</feature>
<gene>
    <name evidence="4" type="ORF">QNH39_27495</name>
</gene>
<dbReference type="PROSITE" id="PS51170">
    <property type="entry name" value="CW"/>
    <property type="match status" value="7"/>
</dbReference>
<feature type="repeat" description="Cell wall-binding" evidence="2">
    <location>
        <begin position="259"/>
        <end position="278"/>
    </location>
</feature>
<feature type="repeat" description="Cell wall-binding" evidence="2">
    <location>
        <begin position="339"/>
        <end position="358"/>
    </location>
</feature>
<feature type="repeat" description="Cell wall-binding" evidence="2">
    <location>
        <begin position="319"/>
        <end position="338"/>
    </location>
</feature>
<dbReference type="Pfam" id="PF19127">
    <property type="entry name" value="Choline_bind_3"/>
    <property type="match status" value="2"/>
</dbReference>
<evidence type="ECO:0000313" key="4">
    <source>
        <dbReference type="EMBL" id="WHY86265.1"/>
    </source>
</evidence>
<accession>A0AA95S8U4</accession>